<organism evidence="18 19">
    <name type="scientific">Halalkalibacter oceani</name>
    <dbReference type="NCBI Taxonomy" id="1653776"/>
    <lineage>
        <taxon>Bacteria</taxon>
        <taxon>Bacillati</taxon>
        <taxon>Bacillota</taxon>
        <taxon>Bacilli</taxon>
        <taxon>Bacillales</taxon>
        <taxon>Bacillaceae</taxon>
        <taxon>Halalkalibacter</taxon>
    </lineage>
</organism>
<evidence type="ECO:0000256" key="4">
    <source>
        <dbReference type="ARBA" id="ARBA00022475"/>
    </source>
</evidence>
<dbReference type="Pfam" id="PF02518">
    <property type="entry name" value="HATPase_c"/>
    <property type="match status" value="1"/>
</dbReference>
<accession>A0A9X2IMF6</accession>
<dbReference type="InterPro" id="IPR003661">
    <property type="entry name" value="HisK_dim/P_dom"/>
</dbReference>
<comment type="subcellular location">
    <subcellularLocation>
        <location evidence="2">Cell membrane</location>
        <topology evidence="2">Multi-pass membrane protein</topology>
    </subcellularLocation>
</comment>
<keyword evidence="8" id="KW-0547">Nucleotide-binding</keyword>
<evidence type="ECO:0000256" key="14">
    <source>
        <dbReference type="SAM" id="Coils"/>
    </source>
</evidence>
<dbReference type="GO" id="GO:0000155">
    <property type="term" value="F:phosphorelay sensor kinase activity"/>
    <property type="evidence" value="ECO:0007669"/>
    <property type="project" value="InterPro"/>
</dbReference>
<feature type="domain" description="HAMP" evidence="17">
    <location>
        <begin position="193"/>
        <end position="245"/>
    </location>
</feature>
<evidence type="ECO:0000256" key="3">
    <source>
        <dbReference type="ARBA" id="ARBA00012438"/>
    </source>
</evidence>
<keyword evidence="13 15" id="KW-0472">Membrane</keyword>
<protein>
    <recommendedName>
        <fullName evidence="3">histidine kinase</fullName>
        <ecNumber evidence="3">2.7.13.3</ecNumber>
    </recommendedName>
</protein>
<dbReference type="Gene3D" id="6.10.340.10">
    <property type="match status" value="1"/>
</dbReference>
<dbReference type="SUPFAM" id="SSF47384">
    <property type="entry name" value="Homodimeric domain of signal transducing histidine kinase"/>
    <property type="match status" value="1"/>
</dbReference>
<keyword evidence="6" id="KW-0808">Transferase</keyword>
<dbReference type="EC" id="2.7.13.3" evidence="3"/>
<dbReference type="InterPro" id="IPR005467">
    <property type="entry name" value="His_kinase_dom"/>
</dbReference>
<dbReference type="InterPro" id="IPR003660">
    <property type="entry name" value="HAMP_dom"/>
</dbReference>
<dbReference type="SMART" id="SM00387">
    <property type="entry name" value="HATPase_c"/>
    <property type="match status" value="1"/>
</dbReference>
<keyword evidence="14" id="KW-0175">Coiled coil</keyword>
<dbReference type="PRINTS" id="PR00344">
    <property type="entry name" value="BCTRLSENSOR"/>
</dbReference>
<gene>
    <name evidence="18" type="ORF">M3202_07055</name>
</gene>
<feature type="coiled-coil region" evidence="14">
    <location>
        <begin position="230"/>
        <end position="267"/>
    </location>
</feature>
<feature type="domain" description="Histidine kinase" evidence="16">
    <location>
        <begin position="267"/>
        <end position="480"/>
    </location>
</feature>
<dbReference type="PROSITE" id="PS50109">
    <property type="entry name" value="HIS_KIN"/>
    <property type="match status" value="1"/>
</dbReference>
<evidence type="ECO:0000259" key="16">
    <source>
        <dbReference type="PROSITE" id="PS50109"/>
    </source>
</evidence>
<evidence type="ECO:0000256" key="5">
    <source>
        <dbReference type="ARBA" id="ARBA00022553"/>
    </source>
</evidence>
<dbReference type="PANTHER" id="PTHR45528:SF10">
    <property type="entry name" value="METHYL-ACCEPTING CHEMOTAXIS PROTEIN"/>
    <property type="match status" value="1"/>
</dbReference>
<dbReference type="PROSITE" id="PS50885">
    <property type="entry name" value="HAMP"/>
    <property type="match status" value="1"/>
</dbReference>
<dbReference type="InterPro" id="IPR036097">
    <property type="entry name" value="HisK_dim/P_sf"/>
</dbReference>
<dbReference type="CDD" id="cd00075">
    <property type="entry name" value="HATPase"/>
    <property type="match status" value="1"/>
</dbReference>
<sequence>MLRTIKAKFLLGFFLIFILSFLVLNHTVKETIWSNNQKIVTSDLVDLKKNSNVYVRQAFLINQYSISEFYFMDMADEMVNDLTHATGSEVSVYTVDGVLLSSSEETLFSGKRDDDLKQAIAGESAYHITYMQDQAEIRFSYPVIIDGTKVGILRFAKDFNLLYQQSSGILNFIFYIALLIFGVAFLFSYILSGHITKPIIKLTEASSEIKKGNLDVDIHFNRQDEIGRLAENFNDMINKIRDQISTIERDRDQLKELNEQEKRFFDNITHELKTPLTSIIGYGKMIKEKGDADHTFFNKGMNHIVEESQRLHDLVIKLLEVSRRTSFSHSFERVDAGETLKDVCESMAFRAERYKKNIDCAIENNLYMSGQPDRLRQLFINLIDNAIKYSSSFSSILVKAGIAEDSIHFRFENPSTPLETDQYSKLFQPFYAGTHKITEEGSVGLGLSIVKTIVDEHGGTITISNTDEHIVVNVEFAYKEENSS</sequence>
<keyword evidence="4" id="KW-1003">Cell membrane</keyword>
<evidence type="ECO:0000256" key="1">
    <source>
        <dbReference type="ARBA" id="ARBA00000085"/>
    </source>
</evidence>
<evidence type="ECO:0000259" key="17">
    <source>
        <dbReference type="PROSITE" id="PS50885"/>
    </source>
</evidence>
<dbReference type="Pfam" id="PF00672">
    <property type="entry name" value="HAMP"/>
    <property type="match status" value="1"/>
</dbReference>
<dbReference type="CDD" id="cd00082">
    <property type="entry name" value="HisKA"/>
    <property type="match status" value="1"/>
</dbReference>
<evidence type="ECO:0000256" key="8">
    <source>
        <dbReference type="ARBA" id="ARBA00022741"/>
    </source>
</evidence>
<evidence type="ECO:0000256" key="9">
    <source>
        <dbReference type="ARBA" id="ARBA00022777"/>
    </source>
</evidence>
<dbReference type="EMBL" id="JAMBOL010000004">
    <property type="protein sequence ID" value="MCM3713839.1"/>
    <property type="molecule type" value="Genomic_DNA"/>
</dbReference>
<dbReference type="InterPro" id="IPR036890">
    <property type="entry name" value="HATPase_C_sf"/>
</dbReference>
<evidence type="ECO:0000256" key="6">
    <source>
        <dbReference type="ARBA" id="ARBA00022679"/>
    </source>
</evidence>
<reference evidence="18" key="1">
    <citation type="submission" date="2022-05" db="EMBL/GenBank/DDBJ databases">
        <title>Comparative Genomics of Spacecraft Associated Microbes.</title>
        <authorList>
            <person name="Tran M.T."/>
            <person name="Wright A."/>
            <person name="Seuylemezian A."/>
            <person name="Eisen J."/>
            <person name="Coil D."/>
        </authorList>
    </citation>
    <scope>NUCLEOTIDE SEQUENCE</scope>
    <source>
        <strain evidence="18">214.1.1</strain>
    </source>
</reference>
<dbReference type="Pfam" id="PF00512">
    <property type="entry name" value="HisKA"/>
    <property type="match status" value="1"/>
</dbReference>
<dbReference type="Proteomes" id="UP001139179">
    <property type="component" value="Unassembled WGS sequence"/>
</dbReference>
<evidence type="ECO:0000256" key="7">
    <source>
        <dbReference type="ARBA" id="ARBA00022692"/>
    </source>
</evidence>
<dbReference type="GO" id="GO:0005524">
    <property type="term" value="F:ATP binding"/>
    <property type="evidence" value="ECO:0007669"/>
    <property type="project" value="UniProtKB-KW"/>
</dbReference>
<dbReference type="SMART" id="SM00304">
    <property type="entry name" value="HAMP"/>
    <property type="match status" value="1"/>
</dbReference>
<dbReference type="SMART" id="SM00388">
    <property type="entry name" value="HisKA"/>
    <property type="match status" value="1"/>
</dbReference>
<comment type="caution">
    <text evidence="18">The sequence shown here is derived from an EMBL/GenBank/DDBJ whole genome shotgun (WGS) entry which is preliminary data.</text>
</comment>
<evidence type="ECO:0000256" key="2">
    <source>
        <dbReference type="ARBA" id="ARBA00004651"/>
    </source>
</evidence>
<dbReference type="Gene3D" id="1.10.287.130">
    <property type="match status" value="1"/>
</dbReference>
<dbReference type="CDD" id="cd06225">
    <property type="entry name" value="HAMP"/>
    <property type="match status" value="1"/>
</dbReference>
<keyword evidence="19" id="KW-1185">Reference proteome</keyword>
<dbReference type="InterPro" id="IPR003594">
    <property type="entry name" value="HATPase_dom"/>
</dbReference>
<keyword evidence="7 15" id="KW-0812">Transmembrane</keyword>
<proteinExistence type="predicted"/>
<feature type="transmembrane region" description="Helical" evidence="15">
    <location>
        <begin position="172"/>
        <end position="191"/>
    </location>
</feature>
<evidence type="ECO:0000313" key="18">
    <source>
        <dbReference type="EMBL" id="MCM3713839.1"/>
    </source>
</evidence>
<evidence type="ECO:0000256" key="13">
    <source>
        <dbReference type="ARBA" id="ARBA00023136"/>
    </source>
</evidence>
<keyword evidence="10" id="KW-0067">ATP-binding</keyword>
<evidence type="ECO:0000256" key="10">
    <source>
        <dbReference type="ARBA" id="ARBA00022840"/>
    </source>
</evidence>
<dbReference type="InterPro" id="IPR004358">
    <property type="entry name" value="Sig_transdc_His_kin-like_C"/>
</dbReference>
<dbReference type="AlphaFoldDB" id="A0A9X2IMF6"/>
<keyword evidence="9 18" id="KW-0418">Kinase</keyword>
<keyword evidence="12" id="KW-0902">Two-component regulatory system</keyword>
<keyword evidence="5" id="KW-0597">Phosphoprotein</keyword>
<dbReference type="RefSeq" id="WP_251222645.1">
    <property type="nucleotide sequence ID" value="NZ_JAMBOL010000004.1"/>
</dbReference>
<keyword evidence="11 15" id="KW-1133">Transmembrane helix</keyword>
<evidence type="ECO:0000256" key="15">
    <source>
        <dbReference type="SAM" id="Phobius"/>
    </source>
</evidence>
<dbReference type="Gene3D" id="3.30.565.10">
    <property type="entry name" value="Histidine kinase-like ATPase, C-terminal domain"/>
    <property type="match status" value="1"/>
</dbReference>
<dbReference type="GO" id="GO:0005886">
    <property type="term" value="C:plasma membrane"/>
    <property type="evidence" value="ECO:0007669"/>
    <property type="project" value="UniProtKB-SubCell"/>
</dbReference>
<evidence type="ECO:0000256" key="12">
    <source>
        <dbReference type="ARBA" id="ARBA00023012"/>
    </source>
</evidence>
<name>A0A9X2IMF6_9BACI</name>
<dbReference type="PANTHER" id="PTHR45528">
    <property type="entry name" value="SENSOR HISTIDINE KINASE CPXA"/>
    <property type="match status" value="1"/>
</dbReference>
<evidence type="ECO:0000313" key="19">
    <source>
        <dbReference type="Proteomes" id="UP001139179"/>
    </source>
</evidence>
<dbReference type="InterPro" id="IPR050398">
    <property type="entry name" value="HssS/ArlS-like"/>
</dbReference>
<evidence type="ECO:0000256" key="11">
    <source>
        <dbReference type="ARBA" id="ARBA00022989"/>
    </source>
</evidence>
<dbReference type="SUPFAM" id="SSF55874">
    <property type="entry name" value="ATPase domain of HSP90 chaperone/DNA topoisomerase II/histidine kinase"/>
    <property type="match status" value="1"/>
</dbReference>
<comment type="catalytic activity">
    <reaction evidence="1">
        <text>ATP + protein L-histidine = ADP + protein N-phospho-L-histidine.</text>
        <dbReference type="EC" id="2.7.13.3"/>
    </reaction>
</comment>
<dbReference type="SUPFAM" id="SSF158472">
    <property type="entry name" value="HAMP domain-like"/>
    <property type="match status" value="1"/>
</dbReference>